<accession>A0ABD0NAZ8</accession>
<sequence length="52" mass="5788">CPYCEAVFATKLWNHPERVTVETKPGVTLDTKSDSKSEPKQQKSPVKGNAKK</sequence>
<name>A0ABD0NAZ8_CIRMR</name>
<feature type="compositionally biased region" description="Basic and acidic residues" evidence="1">
    <location>
        <begin position="31"/>
        <end position="41"/>
    </location>
</feature>
<keyword evidence="3" id="KW-1185">Reference proteome</keyword>
<organism evidence="2 3">
    <name type="scientific">Cirrhinus mrigala</name>
    <name type="common">Mrigala</name>
    <dbReference type="NCBI Taxonomy" id="683832"/>
    <lineage>
        <taxon>Eukaryota</taxon>
        <taxon>Metazoa</taxon>
        <taxon>Chordata</taxon>
        <taxon>Craniata</taxon>
        <taxon>Vertebrata</taxon>
        <taxon>Euteleostomi</taxon>
        <taxon>Actinopterygii</taxon>
        <taxon>Neopterygii</taxon>
        <taxon>Teleostei</taxon>
        <taxon>Ostariophysi</taxon>
        <taxon>Cypriniformes</taxon>
        <taxon>Cyprinidae</taxon>
        <taxon>Labeoninae</taxon>
        <taxon>Labeonini</taxon>
        <taxon>Cirrhinus</taxon>
    </lineage>
</organism>
<proteinExistence type="predicted"/>
<comment type="caution">
    <text evidence="2">The sequence shown here is derived from an EMBL/GenBank/DDBJ whole genome shotgun (WGS) entry which is preliminary data.</text>
</comment>
<dbReference type="EMBL" id="JAMKFB020000023">
    <property type="protein sequence ID" value="KAL0158725.1"/>
    <property type="molecule type" value="Genomic_DNA"/>
</dbReference>
<feature type="region of interest" description="Disordered" evidence="1">
    <location>
        <begin position="24"/>
        <end position="52"/>
    </location>
</feature>
<dbReference type="AlphaFoldDB" id="A0ABD0NAZ8"/>
<protein>
    <submittedName>
        <fullName evidence="2">Uncharacterized protein</fullName>
    </submittedName>
</protein>
<evidence type="ECO:0000313" key="2">
    <source>
        <dbReference type="EMBL" id="KAL0158725.1"/>
    </source>
</evidence>
<feature type="non-terminal residue" evidence="2">
    <location>
        <position position="52"/>
    </location>
</feature>
<gene>
    <name evidence="2" type="ORF">M9458_046801</name>
</gene>
<reference evidence="2 3" key="1">
    <citation type="submission" date="2024-05" db="EMBL/GenBank/DDBJ databases">
        <title>Genome sequencing and assembly of Indian major carp, Cirrhinus mrigala (Hamilton, 1822).</title>
        <authorList>
            <person name="Mohindra V."/>
            <person name="Chowdhury L.M."/>
            <person name="Lal K."/>
            <person name="Jena J.K."/>
        </authorList>
    </citation>
    <scope>NUCLEOTIDE SEQUENCE [LARGE SCALE GENOMIC DNA]</scope>
    <source>
        <strain evidence="2">CM1030</strain>
        <tissue evidence="2">Blood</tissue>
    </source>
</reference>
<evidence type="ECO:0000256" key="1">
    <source>
        <dbReference type="SAM" id="MobiDB-lite"/>
    </source>
</evidence>
<evidence type="ECO:0000313" key="3">
    <source>
        <dbReference type="Proteomes" id="UP001529510"/>
    </source>
</evidence>
<feature type="non-terminal residue" evidence="2">
    <location>
        <position position="1"/>
    </location>
</feature>
<dbReference type="Proteomes" id="UP001529510">
    <property type="component" value="Unassembled WGS sequence"/>
</dbReference>